<proteinExistence type="predicted"/>
<reference evidence="2 3" key="1">
    <citation type="journal article" date="2011" name="PLoS Pathog.">
        <title>Genomic and proteomic analyses of the fungus Arthrobotrys oligospora provide insights into nematode-trap formation.</title>
        <authorList>
            <person name="Yang J."/>
            <person name="Wang L."/>
            <person name="Ji X."/>
            <person name="Feng Y."/>
            <person name="Li X."/>
            <person name="Zou C."/>
            <person name="Xu J."/>
            <person name="Ren Y."/>
            <person name="Mi Q."/>
            <person name="Wu J."/>
            <person name="Liu S."/>
            <person name="Liu Y."/>
            <person name="Huang X."/>
            <person name="Wang H."/>
            <person name="Niu X."/>
            <person name="Li J."/>
            <person name="Liang L."/>
            <person name="Luo Y."/>
            <person name="Ji K."/>
            <person name="Zhou W."/>
            <person name="Yu Z."/>
            <person name="Li G."/>
            <person name="Liu Y."/>
            <person name="Li L."/>
            <person name="Qiao M."/>
            <person name="Feng L."/>
            <person name="Zhang K.-Q."/>
        </authorList>
    </citation>
    <scope>NUCLEOTIDE SEQUENCE [LARGE SCALE GENOMIC DNA]</scope>
    <source>
        <strain evidence="3">ATCC 24927 / CBS 115.81 / DSM 1491</strain>
    </source>
</reference>
<protein>
    <submittedName>
        <fullName evidence="2">Uncharacterized protein</fullName>
    </submittedName>
</protein>
<evidence type="ECO:0000313" key="2">
    <source>
        <dbReference type="EMBL" id="EGX48530.1"/>
    </source>
</evidence>
<dbReference type="OrthoDB" id="10478141at2759"/>
<sequence>MKAPLAILGVSIASFYSHKMYKNQQGQRSKTSLSEKQLHEPQVPQKSNKSEHPWWNPPVRHEAKYAELIHVPWIR</sequence>
<dbReference type="OMA" id="HPWWNPP"/>
<organism evidence="2 3">
    <name type="scientific">Arthrobotrys oligospora (strain ATCC 24927 / CBS 115.81 / DSM 1491)</name>
    <name type="common">Nematode-trapping fungus</name>
    <name type="synonym">Didymozoophaga oligospora</name>
    <dbReference type="NCBI Taxonomy" id="756982"/>
    <lineage>
        <taxon>Eukaryota</taxon>
        <taxon>Fungi</taxon>
        <taxon>Dikarya</taxon>
        <taxon>Ascomycota</taxon>
        <taxon>Pezizomycotina</taxon>
        <taxon>Orbiliomycetes</taxon>
        <taxon>Orbiliales</taxon>
        <taxon>Orbiliaceae</taxon>
        <taxon>Orbilia</taxon>
        <taxon>Orbilia oligospora</taxon>
    </lineage>
</organism>
<gene>
    <name evidence="2" type="ORF">AOL_s00080g159</name>
</gene>
<dbReference type="EMBL" id="ADOT01000140">
    <property type="protein sequence ID" value="EGX48530.1"/>
    <property type="molecule type" value="Genomic_DNA"/>
</dbReference>
<dbReference type="Proteomes" id="UP000008784">
    <property type="component" value="Unassembled WGS sequence"/>
</dbReference>
<dbReference type="GeneID" id="22893729"/>
<keyword evidence="3" id="KW-1185">Reference proteome</keyword>
<name>G1XEC4_ARTOA</name>
<feature type="region of interest" description="Disordered" evidence="1">
    <location>
        <begin position="23"/>
        <end position="56"/>
    </location>
</feature>
<dbReference type="RefSeq" id="XP_011122836.1">
    <property type="nucleotide sequence ID" value="XM_011124534.1"/>
</dbReference>
<dbReference type="AlphaFoldDB" id="G1XEC4"/>
<comment type="caution">
    <text evidence="2">The sequence shown here is derived from an EMBL/GenBank/DDBJ whole genome shotgun (WGS) entry which is preliminary data.</text>
</comment>
<evidence type="ECO:0000256" key="1">
    <source>
        <dbReference type="SAM" id="MobiDB-lite"/>
    </source>
</evidence>
<feature type="compositionally biased region" description="Polar residues" evidence="1">
    <location>
        <begin position="23"/>
        <end position="35"/>
    </location>
</feature>
<accession>G1XEC4</accession>
<dbReference type="InParanoid" id="G1XEC4"/>
<evidence type="ECO:0000313" key="3">
    <source>
        <dbReference type="Proteomes" id="UP000008784"/>
    </source>
</evidence>
<dbReference type="HOGENOM" id="CLU_181667_0_0_1"/>